<dbReference type="PANTHER" id="PTHR19306">
    <property type="entry name" value="STRUCTURAL MAINTENANCE OF CHROMOSOMES 5,6 SMC5, SMC6"/>
    <property type="match status" value="1"/>
</dbReference>
<evidence type="ECO:0000256" key="1">
    <source>
        <dbReference type="ARBA" id="ARBA00004123"/>
    </source>
</evidence>
<dbReference type="GO" id="GO:0000724">
    <property type="term" value="P:double-strand break repair via homologous recombination"/>
    <property type="evidence" value="ECO:0007669"/>
    <property type="project" value="TreeGrafter"/>
</dbReference>
<feature type="coiled-coil region" evidence="12">
    <location>
        <begin position="254"/>
        <end position="362"/>
    </location>
</feature>
<dbReference type="GO" id="GO:0005634">
    <property type="term" value="C:nucleus"/>
    <property type="evidence" value="ECO:0007669"/>
    <property type="project" value="UniProtKB-SubCell"/>
</dbReference>
<evidence type="ECO:0000256" key="10">
    <source>
        <dbReference type="ARBA" id="ARBA00023204"/>
    </source>
</evidence>
<dbReference type="GO" id="GO:0005524">
    <property type="term" value="F:ATP binding"/>
    <property type="evidence" value="ECO:0007669"/>
    <property type="project" value="UniProtKB-KW"/>
</dbReference>
<feature type="coiled-coil region" evidence="12">
    <location>
        <begin position="888"/>
        <end position="915"/>
    </location>
</feature>
<dbReference type="GO" id="GO:0003684">
    <property type="term" value="F:damaged DNA binding"/>
    <property type="evidence" value="ECO:0007669"/>
    <property type="project" value="TreeGrafter"/>
</dbReference>
<evidence type="ECO:0000256" key="2">
    <source>
        <dbReference type="ARBA" id="ARBA00004286"/>
    </source>
</evidence>
<gene>
    <name evidence="15" type="primary">smc6</name>
    <name evidence="15" type="ORF">MCUN1_001339</name>
</gene>
<evidence type="ECO:0000256" key="4">
    <source>
        <dbReference type="ARBA" id="ARBA00022454"/>
    </source>
</evidence>
<keyword evidence="5" id="KW-0547">Nucleotide-binding</keyword>
<dbReference type="Proteomes" id="UP001219933">
    <property type="component" value="Chromosome 2"/>
</dbReference>
<dbReference type="GO" id="GO:0003697">
    <property type="term" value="F:single-stranded DNA binding"/>
    <property type="evidence" value="ECO:0007669"/>
    <property type="project" value="TreeGrafter"/>
</dbReference>
<keyword evidence="8 12" id="KW-0175">Coiled coil</keyword>
<comment type="subcellular location">
    <subcellularLocation>
        <location evidence="2">Chromosome</location>
    </subcellularLocation>
    <subcellularLocation>
        <location evidence="1">Nucleus</location>
    </subcellularLocation>
</comment>
<feature type="domain" description="RecF/RecN/SMC N-terminal" evidence="14">
    <location>
        <begin position="88"/>
        <end position="1083"/>
    </location>
</feature>
<keyword evidence="11" id="KW-0539">Nucleus</keyword>
<comment type="similarity">
    <text evidence="3">Belongs to the SMC family. SMC6 subfamily.</text>
</comment>
<feature type="region of interest" description="Disordered" evidence="13">
    <location>
        <begin position="1"/>
        <end position="81"/>
    </location>
</feature>
<keyword evidence="4" id="KW-0158">Chromosome</keyword>
<protein>
    <submittedName>
        <fullName evidence="15">RNA helicase</fullName>
        <ecNumber evidence="15">3.6.4.13</ecNumber>
    </submittedName>
</protein>
<evidence type="ECO:0000256" key="3">
    <source>
        <dbReference type="ARBA" id="ARBA00006793"/>
    </source>
</evidence>
<name>A0AAF0J5R3_9BASI</name>
<dbReference type="GO" id="GO:0035861">
    <property type="term" value="C:site of double-strand break"/>
    <property type="evidence" value="ECO:0007669"/>
    <property type="project" value="TreeGrafter"/>
</dbReference>
<keyword evidence="15" id="KW-0378">Hydrolase</keyword>
<dbReference type="GO" id="GO:0016787">
    <property type="term" value="F:hydrolase activity"/>
    <property type="evidence" value="ECO:0007669"/>
    <property type="project" value="UniProtKB-KW"/>
</dbReference>
<organism evidence="15 16">
    <name type="scientific">Malassezia cuniculi</name>
    <dbReference type="NCBI Taxonomy" id="948313"/>
    <lineage>
        <taxon>Eukaryota</taxon>
        <taxon>Fungi</taxon>
        <taxon>Dikarya</taxon>
        <taxon>Basidiomycota</taxon>
        <taxon>Ustilaginomycotina</taxon>
        <taxon>Malasseziomycetes</taxon>
        <taxon>Malasseziales</taxon>
        <taxon>Malasseziaceae</taxon>
        <taxon>Malassezia</taxon>
    </lineage>
</organism>
<evidence type="ECO:0000313" key="16">
    <source>
        <dbReference type="Proteomes" id="UP001219933"/>
    </source>
</evidence>
<accession>A0AAF0J5R3</accession>
<feature type="compositionally biased region" description="Low complexity" evidence="13">
    <location>
        <begin position="68"/>
        <end position="81"/>
    </location>
</feature>
<feature type="coiled-coil region" evidence="12">
    <location>
        <begin position="699"/>
        <end position="726"/>
    </location>
</feature>
<reference evidence="15" key="1">
    <citation type="submission" date="2023-03" db="EMBL/GenBank/DDBJ databases">
        <title>Mating type loci evolution in Malassezia.</title>
        <authorList>
            <person name="Coelho M.A."/>
        </authorList>
    </citation>
    <scope>NUCLEOTIDE SEQUENCE</scope>
    <source>
        <strain evidence="15">CBS 11721</strain>
    </source>
</reference>
<dbReference type="InterPro" id="IPR027417">
    <property type="entry name" value="P-loop_NTPase"/>
</dbReference>
<keyword evidence="10" id="KW-0234">DNA repair</keyword>
<evidence type="ECO:0000313" key="15">
    <source>
        <dbReference type="EMBL" id="WFD34498.1"/>
    </source>
</evidence>
<evidence type="ECO:0000256" key="11">
    <source>
        <dbReference type="ARBA" id="ARBA00023242"/>
    </source>
</evidence>
<evidence type="ECO:0000256" key="6">
    <source>
        <dbReference type="ARBA" id="ARBA00022763"/>
    </source>
</evidence>
<evidence type="ECO:0000256" key="13">
    <source>
        <dbReference type="SAM" id="MobiDB-lite"/>
    </source>
</evidence>
<evidence type="ECO:0000256" key="9">
    <source>
        <dbReference type="ARBA" id="ARBA00023172"/>
    </source>
</evidence>
<feature type="coiled-coil region" evidence="12">
    <location>
        <begin position="401"/>
        <end position="439"/>
    </location>
</feature>
<dbReference type="GO" id="GO:0030915">
    <property type="term" value="C:Smc5-Smc6 complex"/>
    <property type="evidence" value="ECO:0007669"/>
    <property type="project" value="TreeGrafter"/>
</dbReference>
<evidence type="ECO:0000256" key="8">
    <source>
        <dbReference type="ARBA" id="ARBA00023054"/>
    </source>
</evidence>
<proteinExistence type="inferred from homology"/>
<keyword evidence="15" id="KW-0347">Helicase</keyword>
<dbReference type="PANTHER" id="PTHR19306:SF6">
    <property type="entry name" value="STRUCTURAL MAINTENANCE OF CHROMOSOMES PROTEIN 6"/>
    <property type="match status" value="1"/>
</dbReference>
<feature type="compositionally biased region" description="Basic and acidic residues" evidence="13">
    <location>
        <begin position="14"/>
        <end position="23"/>
    </location>
</feature>
<dbReference type="GO" id="GO:0003724">
    <property type="term" value="F:RNA helicase activity"/>
    <property type="evidence" value="ECO:0007669"/>
    <property type="project" value="UniProtKB-EC"/>
</dbReference>
<feature type="coiled-coil region" evidence="12">
    <location>
        <begin position="770"/>
        <end position="804"/>
    </location>
</feature>
<keyword evidence="9" id="KW-0233">DNA recombination</keyword>
<dbReference type="EC" id="3.6.4.13" evidence="15"/>
<dbReference type="Gene3D" id="3.40.50.300">
    <property type="entry name" value="P-loop containing nucleotide triphosphate hydrolases"/>
    <property type="match status" value="2"/>
</dbReference>
<dbReference type="SUPFAM" id="SSF52540">
    <property type="entry name" value="P-loop containing nucleoside triphosphate hydrolases"/>
    <property type="match status" value="1"/>
</dbReference>
<evidence type="ECO:0000256" key="7">
    <source>
        <dbReference type="ARBA" id="ARBA00022840"/>
    </source>
</evidence>
<keyword evidence="7" id="KW-0067">ATP-binding</keyword>
<keyword evidence="16" id="KW-1185">Reference proteome</keyword>
<sequence>MTRRASEALDDLQELSKRARLAGDDGESPEEDHEQQEEREVEQDEQDEQEVEQDELEDTSLEEHEAHSASSAPSTARSVSDSVSGTIARVDMINFMCHRNLSIPLGPHINFIIGHNGSGKSAILTALTVALGGRASATSRGSSVKSFVRQGASVAEVRVHLNNTGTDAFRHEIYGDMITVERRINADGGGHWRIRNADGKTVSTKREDLDALCDHCNIQVDNPMNILTQDAARQFLGSSQPEDKYSFFLRGTQLSQLAHEYELIQSNIQRMRRALARSQDVLPELEQAAREANAKWQLIEQARAEQEKLDSLKDELVWSQVIAKEKELAAVAETLARSQTKLEALERKKAADAERATALDEEITTLEQRSRECGDREKALEERRLAATEAARAHKVAYTAARAQEKEISQVADRIQRTIDELQEQIDAESRTLAEDRRARRAAQEAQRDTLVQERIDAEMNVVTHTNAASEARNELDRIVQEQKSAASNSAAAADKALHLEHMIARFRDVARNRITAYGPTMPHVLEAIRHERRWKDAPVGPIGLHIRLRDMRWAPLVEAVLGDVLNAFCVTNHADRELLTAILRKHQCKSQVYTSPADLFDFSHGEPEESVLTLLRALDIDDPYIVRSLVNSVNAERSALVDARVQGDMLIRRGIPNVHQVYSADLFKITGGPTGSSTQTVNKYNGPPRFTASTAAQIQEAESALAACVEERNKLDAQMRTLTANERAQKERIRELDAAAAESRAVERRTRHALAQLEDEMRDGEPANVGALEAARSDAQEEMDRIVEQFKRVEAEKEAAAEQLRPHNEALELIREQAQVLAGERSEVQQRLEALFVERVRLSRNETHWDSQIESQKQAAADAESSEGALARQLEEWTRQALEYCPRVETQRDASTIERQISLLEAQLQEAGRRSGVNLDTVVRELREKNKAFQDAKKLVDATSNTVQVLERAINVRLEKWHYFRRYVAIRARANFALHLQNRGFSGSLHFDHNAQRLRLRVSTGEPGAHDKDPLSLSGGEKSFATVCLLLALWEAVGCPIRCLDEFDVFMDAVNRKVSMRMIIDAARASAGVQYILITPQNMSAAALGPDVRVHRMHDPER</sequence>
<keyword evidence="6" id="KW-0227">DNA damage</keyword>
<feature type="compositionally biased region" description="Acidic residues" evidence="13">
    <location>
        <begin position="24"/>
        <end position="60"/>
    </location>
</feature>
<evidence type="ECO:0000259" key="14">
    <source>
        <dbReference type="Pfam" id="PF02463"/>
    </source>
</evidence>
<dbReference type="EMBL" id="CP119878">
    <property type="protein sequence ID" value="WFD34498.1"/>
    <property type="molecule type" value="Genomic_DNA"/>
</dbReference>
<evidence type="ECO:0000256" key="12">
    <source>
        <dbReference type="SAM" id="Coils"/>
    </source>
</evidence>
<dbReference type="InterPro" id="IPR003395">
    <property type="entry name" value="RecF/RecN/SMC_N"/>
</dbReference>
<dbReference type="AlphaFoldDB" id="A0AAF0J5R3"/>
<evidence type="ECO:0000256" key="5">
    <source>
        <dbReference type="ARBA" id="ARBA00022741"/>
    </source>
</evidence>
<dbReference type="Pfam" id="PF02463">
    <property type="entry name" value="SMC_N"/>
    <property type="match status" value="1"/>
</dbReference>